<proteinExistence type="predicted"/>
<sequence>MRLINHKRLKFKGLLIILFVNVLSIADAKTIKQCFPYSNFPGRSIQNIWVQQAQLKERNIHDKLSKSLSGTLFSALRENNISVPLQELTNGDGIAFAFRERFSGWPGLSDTSAIQYLTIHIPDGPFKNREFDLSKHDKALVVLTEGSSSFRNFCFGYAKKGTLKLMVSNGDNSVLLNKMSRPIFDTIGEDTILMDIDIEVTTKMTNEAWPSPEVCGTCVLQGHFIFLKSSLTEFNRQ</sequence>
<dbReference type="Proteomes" id="UP000237423">
    <property type="component" value="Unassembled WGS sequence"/>
</dbReference>
<evidence type="ECO:0000313" key="1">
    <source>
        <dbReference type="EMBL" id="POZ49783.1"/>
    </source>
</evidence>
<evidence type="ECO:0000313" key="2">
    <source>
        <dbReference type="Proteomes" id="UP000237423"/>
    </source>
</evidence>
<reference evidence="1 2" key="1">
    <citation type="submission" date="2017-11" db="EMBL/GenBank/DDBJ databases">
        <title>Draft Genome Sequence of Methylobacter psychrotolerans Sph1T, an Obligate Methanotroph from Low-Temperature Environments.</title>
        <authorList>
            <person name="Oshkin I.Y."/>
            <person name="Miroshnikov K."/>
            <person name="Belova S.E."/>
            <person name="Korzhenkov A."/>
            <person name="Toshchakov S.V."/>
            <person name="Dedysh S.N."/>
        </authorList>
    </citation>
    <scope>NUCLEOTIDE SEQUENCE [LARGE SCALE GENOMIC DNA]</scope>
    <source>
        <strain evidence="1 2">Sph1</strain>
    </source>
</reference>
<name>A0A2S5CG51_9GAMM</name>
<gene>
    <name evidence="1" type="ORF">AADEFJLK_04459</name>
</gene>
<dbReference type="EMBL" id="PGFZ01000024">
    <property type="protein sequence ID" value="POZ49783.1"/>
    <property type="molecule type" value="Genomic_DNA"/>
</dbReference>
<dbReference type="RefSeq" id="WP_103975862.1">
    <property type="nucleotide sequence ID" value="NZ_PGFZ01000024.1"/>
</dbReference>
<comment type="caution">
    <text evidence="1">The sequence shown here is derived from an EMBL/GenBank/DDBJ whole genome shotgun (WGS) entry which is preliminary data.</text>
</comment>
<dbReference type="AlphaFoldDB" id="A0A2S5CG51"/>
<protein>
    <submittedName>
        <fullName evidence="1">Uncharacterized protein</fullName>
    </submittedName>
</protein>
<accession>A0A2S5CG51</accession>
<organism evidence="1 2">
    <name type="scientific">Methylovulum psychrotolerans</name>
    <dbReference type="NCBI Taxonomy" id="1704499"/>
    <lineage>
        <taxon>Bacteria</taxon>
        <taxon>Pseudomonadati</taxon>
        <taxon>Pseudomonadota</taxon>
        <taxon>Gammaproteobacteria</taxon>
        <taxon>Methylococcales</taxon>
        <taxon>Methylococcaceae</taxon>
        <taxon>Methylovulum</taxon>
    </lineage>
</organism>